<evidence type="ECO:0000313" key="3">
    <source>
        <dbReference type="Proteomes" id="UP000011668"/>
    </source>
</evidence>
<organism evidence="2 3">
    <name type="scientific">Thanatephorus cucumeris (strain AG1-IA)</name>
    <name type="common">Rice sheath blight fungus</name>
    <name type="synonym">Rhizoctonia solani</name>
    <dbReference type="NCBI Taxonomy" id="983506"/>
    <lineage>
        <taxon>Eukaryota</taxon>
        <taxon>Fungi</taxon>
        <taxon>Dikarya</taxon>
        <taxon>Basidiomycota</taxon>
        <taxon>Agaricomycotina</taxon>
        <taxon>Agaricomycetes</taxon>
        <taxon>Cantharellales</taxon>
        <taxon>Ceratobasidiaceae</taxon>
        <taxon>Rhizoctonia</taxon>
        <taxon>Rhizoctonia solani AG-1</taxon>
    </lineage>
</organism>
<dbReference type="HOGENOM" id="CLU_1595666_0_0_1"/>
<feature type="region of interest" description="Disordered" evidence="1">
    <location>
        <begin position="52"/>
        <end position="79"/>
    </location>
</feature>
<keyword evidence="3" id="KW-1185">Reference proteome</keyword>
<proteinExistence type="predicted"/>
<protein>
    <submittedName>
        <fullName evidence="2">Uncharacterized protein</fullName>
    </submittedName>
</protein>
<dbReference type="AlphaFoldDB" id="L8WHT5"/>
<dbReference type="Proteomes" id="UP000011668">
    <property type="component" value="Unassembled WGS sequence"/>
</dbReference>
<reference evidence="2 3" key="1">
    <citation type="journal article" date="2013" name="Nat. Commun.">
        <title>The evolution and pathogenic mechanisms of the rice sheath blight pathogen.</title>
        <authorList>
            <person name="Zheng A."/>
            <person name="Lin R."/>
            <person name="Xu L."/>
            <person name="Qin P."/>
            <person name="Tang C."/>
            <person name="Ai P."/>
            <person name="Zhang D."/>
            <person name="Liu Y."/>
            <person name="Sun Z."/>
            <person name="Feng H."/>
            <person name="Wang Y."/>
            <person name="Chen Y."/>
            <person name="Liang X."/>
            <person name="Fu R."/>
            <person name="Li Q."/>
            <person name="Zhang J."/>
            <person name="Yu X."/>
            <person name="Xie Z."/>
            <person name="Ding L."/>
            <person name="Guan P."/>
            <person name="Tang J."/>
            <person name="Liang Y."/>
            <person name="Wang S."/>
            <person name="Deng Q."/>
            <person name="Li S."/>
            <person name="Zhu J."/>
            <person name="Wang L."/>
            <person name="Liu H."/>
            <person name="Li P."/>
        </authorList>
    </citation>
    <scope>NUCLEOTIDE SEQUENCE [LARGE SCALE GENOMIC DNA]</scope>
    <source>
        <strain evidence="3">AG-1 IA</strain>
    </source>
</reference>
<evidence type="ECO:0000256" key="1">
    <source>
        <dbReference type="SAM" id="MobiDB-lite"/>
    </source>
</evidence>
<evidence type="ECO:0000313" key="2">
    <source>
        <dbReference type="EMBL" id="ELU35944.1"/>
    </source>
</evidence>
<sequence>MKVDIQGIDHKGNLVLSKIDKIDEALRQVLDNKSAIFLSRFCKRNLQQLQTPISTHNRSSEPSCQSQNSNYHPSSYSESNAYSTQTSRFKRASHVMFTWPLFSEERKWPRRYLGLEYPIRRVWTSTLRGFCGLLSCGLSFGRIILFHSMELGWSRLEGIIISSCEWG</sequence>
<accession>L8WHT5</accession>
<dbReference type="EMBL" id="AFRT01004789">
    <property type="protein sequence ID" value="ELU35944.1"/>
    <property type="molecule type" value="Genomic_DNA"/>
</dbReference>
<comment type="caution">
    <text evidence="2">The sequence shown here is derived from an EMBL/GenBank/DDBJ whole genome shotgun (WGS) entry which is preliminary data.</text>
</comment>
<name>L8WHT5_THACA</name>
<gene>
    <name evidence="2" type="ORF">AG1IA_10026</name>
</gene>